<evidence type="ECO:0000259" key="2">
    <source>
        <dbReference type="Pfam" id="PF07007"/>
    </source>
</evidence>
<dbReference type="Pfam" id="PF07007">
    <property type="entry name" value="LprI"/>
    <property type="match status" value="1"/>
</dbReference>
<evidence type="ECO:0000256" key="1">
    <source>
        <dbReference type="SAM" id="SignalP"/>
    </source>
</evidence>
<name>A0A2T6C5J8_9FLAO</name>
<feature type="signal peptide" evidence="1">
    <location>
        <begin position="1"/>
        <end position="47"/>
    </location>
</feature>
<keyword evidence="4" id="KW-1185">Reference proteome</keyword>
<feature type="chain" id="PRO_5015499581" evidence="1">
    <location>
        <begin position="48"/>
        <end position="163"/>
    </location>
</feature>
<dbReference type="AlphaFoldDB" id="A0A2T6C5J8"/>
<proteinExistence type="predicted"/>
<dbReference type="Proteomes" id="UP000244090">
    <property type="component" value="Unassembled WGS sequence"/>
</dbReference>
<dbReference type="Gene3D" id="1.20.1270.180">
    <property type="match status" value="1"/>
</dbReference>
<evidence type="ECO:0000313" key="4">
    <source>
        <dbReference type="Proteomes" id="UP000244090"/>
    </source>
</evidence>
<gene>
    <name evidence="3" type="ORF">C8N46_101202</name>
</gene>
<dbReference type="InterPro" id="IPR009739">
    <property type="entry name" value="LprI-like_N"/>
</dbReference>
<keyword evidence="1" id="KW-0732">Signal</keyword>
<sequence length="163" mass="19308">MITVLIFKLTGFQINRFINNQHLKIMKKIFSLLVVLMTNFCFSQTTADTIDQENRRCLQESTPGTLESVECDRAASASWKELLEQTLVQLRDHPEIIAEDALFDSQTHWVRYQEADLEFYTAFYHQQYEGDTMTQTVIANHEKQQFRKRTMYLLEFLEILNEQ</sequence>
<dbReference type="EMBL" id="QBKT01000001">
    <property type="protein sequence ID" value="PTX63601.1"/>
    <property type="molecule type" value="Genomic_DNA"/>
</dbReference>
<reference evidence="3 4" key="1">
    <citation type="submission" date="2018-04" db="EMBL/GenBank/DDBJ databases">
        <title>Genomic Encyclopedia of Archaeal and Bacterial Type Strains, Phase II (KMG-II): from individual species to whole genera.</title>
        <authorList>
            <person name="Goeker M."/>
        </authorList>
    </citation>
    <scope>NUCLEOTIDE SEQUENCE [LARGE SCALE GENOMIC DNA]</scope>
    <source>
        <strain evidence="3 4">DSM 25731</strain>
    </source>
</reference>
<comment type="caution">
    <text evidence="3">The sequence shown here is derived from an EMBL/GenBank/DDBJ whole genome shotgun (WGS) entry which is preliminary data.</text>
</comment>
<accession>A0A2T6C5J8</accession>
<organism evidence="3 4">
    <name type="scientific">Kordia periserrulae</name>
    <dbReference type="NCBI Taxonomy" id="701523"/>
    <lineage>
        <taxon>Bacteria</taxon>
        <taxon>Pseudomonadati</taxon>
        <taxon>Bacteroidota</taxon>
        <taxon>Flavobacteriia</taxon>
        <taxon>Flavobacteriales</taxon>
        <taxon>Flavobacteriaceae</taxon>
        <taxon>Kordia</taxon>
    </lineage>
</organism>
<feature type="domain" description="Lysozyme inhibitor LprI-like N-terminal" evidence="2">
    <location>
        <begin position="62"/>
        <end position="150"/>
    </location>
</feature>
<evidence type="ECO:0000313" key="3">
    <source>
        <dbReference type="EMBL" id="PTX63601.1"/>
    </source>
</evidence>
<protein>
    <submittedName>
        <fullName evidence="3">Uncharacterized protein DUF1311</fullName>
    </submittedName>
</protein>